<reference evidence="1" key="1">
    <citation type="journal article" date="2023" name="G3 (Bethesda)">
        <title>A reference genome for the long-term kleptoplast-retaining sea slug Elysia crispata morphotype clarki.</title>
        <authorList>
            <person name="Eastman K.E."/>
            <person name="Pendleton A.L."/>
            <person name="Shaikh M.A."/>
            <person name="Suttiyut T."/>
            <person name="Ogas R."/>
            <person name="Tomko P."/>
            <person name="Gavelis G."/>
            <person name="Widhalm J.R."/>
            <person name="Wisecaver J.H."/>
        </authorList>
    </citation>
    <scope>NUCLEOTIDE SEQUENCE</scope>
    <source>
        <strain evidence="1">ECLA1</strain>
    </source>
</reference>
<name>A0AAE1BAP9_9GAST</name>
<accession>A0AAE1BAP9</accession>
<sequence length="131" mass="14929">MFRVTSSSNGFVLLRCLQAYSGALVFSYSGGLTSIIPSHSQRRRSRMSSTSAEYFEKLHDAWHGKYHLSLFAQSQLSVLIARRPVDHPGQDTLRTSGFRQVTRMWTNQNNKLSSRDLRQRLIVVMIIVVAL</sequence>
<gene>
    <name evidence="1" type="ORF">RRG08_033208</name>
</gene>
<comment type="caution">
    <text evidence="1">The sequence shown here is derived from an EMBL/GenBank/DDBJ whole genome shotgun (WGS) entry which is preliminary data.</text>
</comment>
<dbReference type="AlphaFoldDB" id="A0AAE1BAP9"/>
<evidence type="ECO:0000313" key="2">
    <source>
        <dbReference type="Proteomes" id="UP001283361"/>
    </source>
</evidence>
<keyword evidence="2" id="KW-1185">Reference proteome</keyword>
<organism evidence="1 2">
    <name type="scientific">Elysia crispata</name>
    <name type="common">lettuce slug</name>
    <dbReference type="NCBI Taxonomy" id="231223"/>
    <lineage>
        <taxon>Eukaryota</taxon>
        <taxon>Metazoa</taxon>
        <taxon>Spiralia</taxon>
        <taxon>Lophotrochozoa</taxon>
        <taxon>Mollusca</taxon>
        <taxon>Gastropoda</taxon>
        <taxon>Heterobranchia</taxon>
        <taxon>Euthyneura</taxon>
        <taxon>Panpulmonata</taxon>
        <taxon>Sacoglossa</taxon>
        <taxon>Placobranchoidea</taxon>
        <taxon>Plakobranchidae</taxon>
        <taxon>Elysia</taxon>
    </lineage>
</organism>
<evidence type="ECO:0000313" key="1">
    <source>
        <dbReference type="EMBL" id="KAK3802549.1"/>
    </source>
</evidence>
<proteinExistence type="predicted"/>
<dbReference type="Proteomes" id="UP001283361">
    <property type="component" value="Unassembled WGS sequence"/>
</dbReference>
<protein>
    <submittedName>
        <fullName evidence="1">Uncharacterized protein</fullName>
    </submittedName>
</protein>
<dbReference type="EMBL" id="JAWDGP010000228">
    <property type="protein sequence ID" value="KAK3802549.1"/>
    <property type="molecule type" value="Genomic_DNA"/>
</dbReference>